<accession>A0A6J5GKC4</accession>
<organism evidence="1 2">
    <name type="scientific">Paraburkholderia fynbosensis</name>
    <dbReference type="NCBI Taxonomy" id="1200993"/>
    <lineage>
        <taxon>Bacteria</taxon>
        <taxon>Pseudomonadati</taxon>
        <taxon>Pseudomonadota</taxon>
        <taxon>Betaproteobacteria</taxon>
        <taxon>Burkholderiales</taxon>
        <taxon>Burkholderiaceae</taxon>
        <taxon>Paraburkholderia</taxon>
    </lineage>
</organism>
<dbReference type="Proteomes" id="UP000494252">
    <property type="component" value="Unassembled WGS sequence"/>
</dbReference>
<proteinExistence type="predicted"/>
<evidence type="ECO:0000313" key="1">
    <source>
        <dbReference type="EMBL" id="CAB3800612.1"/>
    </source>
</evidence>
<reference evidence="1 2" key="1">
    <citation type="submission" date="2020-04" db="EMBL/GenBank/DDBJ databases">
        <authorList>
            <person name="De Canck E."/>
        </authorList>
    </citation>
    <scope>NUCLEOTIDE SEQUENCE [LARGE SCALE GENOMIC DNA]</scope>
    <source>
        <strain evidence="1 2">LMG 27177</strain>
    </source>
</reference>
<dbReference type="EMBL" id="CADIKI010000015">
    <property type="protein sequence ID" value="CAB3800612.1"/>
    <property type="molecule type" value="Genomic_DNA"/>
</dbReference>
<evidence type="ECO:0000313" key="2">
    <source>
        <dbReference type="Proteomes" id="UP000494252"/>
    </source>
</evidence>
<protein>
    <submittedName>
        <fullName evidence="1">Uncharacterized protein</fullName>
    </submittedName>
</protein>
<gene>
    <name evidence="1" type="ORF">LMG27177_04883</name>
</gene>
<name>A0A6J5GKC4_9BURK</name>
<sequence length="40" mass="4675">MGYFLVDHLHRPRQCEDIAAAFVLYDEGCDLTCTRMRSLK</sequence>
<keyword evidence="2" id="KW-1185">Reference proteome</keyword>
<dbReference type="AlphaFoldDB" id="A0A6J5GKC4"/>